<protein>
    <recommendedName>
        <fullName evidence="6">RDD domain-containing protein</fullName>
    </recommendedName>
</protein>
<comment type="caution">
    <text evidence="7">The sequence shown here is derived from an EMBL/GenBank/DDBJ whole genome shotgun (WGS) entry which is preliminary data.</text>
</comment>
<organism evidence="7 8">
    <name type="scientific">Gordonia paraffinivorans NBRC 108238</name>
    <dbReference type="NCBI Taxonomy" id="1223543"/>
    <lineage>
        <taxon>Bacteria</taxon>
        <taxon>Bacillati</taxon>
        <taxon>Actinomycetota</taxon>
        <taxon>Actinomycetes</taxon>
        <taxon>Mycobacteriales</taxon>
        <taxon>Gordoniaceae</taxon>
        <taxon>Gordonia</taxon>
    </lineage>
</organism>
<evidence type="ECO:0000256" key="2">
    <source>
        <dbReference type="ARBA" id="ARBA00022692"/>
    </source>
</evidence>
<keyword evidence="2 5" id="KW-0812">Transmembrane</keyword>
<dbReference type="PANTHER" id="PTHR38480:SF1">
    <property type="entry name" value="SLR0254 PROTEIN"/>
    <property type="match status" value="1"/>
</dbReference>
<evidence type="ECO:0000256" key="1">
    <source>
        <dbReference type="ARBA" id="ARBA00004141"/>
    </source>
</evidence>
<comment type="subcellular location">
    <subcellularLocation>
        <location evidence="1">Membrane</location>
        <topology evidence="1">Multi-pass membrane protein</topology>
    </subcellularLocation>
</comment>
<dbReference type="PANTHER" id="PTHR38480">
    <property type="entry name" value="SLR0254 PROTEIN"/>
    <property type="match status" value="1"/>
</dbReference>
<dbReference type="InterPro" id="IPR010432">
    <property type="entry name" value="RDD"/>
</dbReference>
<feature type="transmembrane region" description="Helical" evidence="5">
    <location>
        <begin position="106"/>
        <end position="123"/>
    </location>
</feature>
<gene>
    <name evidence="7" type="ORF">GP2_027_00110</name>
</gene>
<feature type="transmembrane region" description="Helical" evidence="5">
    <location>
        <begin position="72"/>
        <end position="94"/>
    </location>
</feature>
<keyword evidence="3 5" id="KW-1133">Transmembrane helix</keyword>
<dbReference type="EMBL" id="BAOQ01000027">
    <property type="protein sequence ID" value="GAC84866.1"/>
    <property type="molecule type" value="Genomic_DNA"/>
</dbReference>
<reference evidence="7 8" key="1">
    <citation type="submission" date="2013-02" db="EMBL/GenBank/DDBJ databases">
        <title>Whole genome shotgun sequence of Gordonia paraffinivorans NBRC 108238.</title>
        <authorList>
            <person name="Isaki-Nakamura S."/>
            <person name="Hosoyama A."/>
            <person name="Tsuchikane K."/>
            <person name="Ando Y."/>
            <person name="Baba S."/>
            <person name="Ohji S."/>
            <person name="Hamada M."/>
            <person name="Tamura T."/>
            <person name="Yamazoe A."/>
            <person name="Yamazaki S."/>
            <person name="Fujita N."/>
        </authorList>
    </citation>
    <scope>NUCLEOTIDE SEQUENCE [LARGE SCALE GENOMIC DNA]</scope>
    <source>
        <strain evidence="7 8">NBRC 108238</strain>
    </source>
</reference>
<evidence type="ECO:0000256" key="5">
    <source>
        <dbReference type="SAM" id="Phobius"/>
    </source>
</evidence>
<name>A0ABQ0IMS6_9ACTN</name>
<evidence type="ECO:0000313" key="8">
    <source>
        <dbReference type="Proteomes" id="UP000035021"/>
    </source>
</evidence>
<accession>A0ABQ0IMS6</accession>
<evidence type="ECO:0000256" key="4">
    <source>
        <dbReference type="ARBA" id="ARBA00023136"/>
    </source>
</evidence>
<sequence length="306" mass="32426">MSFGPPPTRPPGPPAAPPMPAGFAPVVSAPAAHAPAVWGAGASATVGVGRDDLVSGEAVALALPPGGLGYRILSGMIDVVLGIALWLLLLWLSYKVAFGVNAAWRGTINTLLPVLAIVALPAVTETLTSGKTIGHLAMGLRTVRDDAGPIAFRHALTRALVGFVEKFGCLGIPALISAAISRKHKRIGDLLAGTYVIRDRHRIAEQHPIDMPPELESWAASADMASLPGGLAVVIRQFLNGRHEMKPEPRADAARRLVFAAAPFVAPAPPPAAPFEDVLCAIMAERRRRDADRLEREARLRERLLR</sequence>
<keyword evidence="8" id="KW-1185">Reference proteome</keyword>
<keyword evidence="4 5" id="KW-0472">Membrane</keyword>
<dbReference type="Proteomes" id="UP000035021">
    <property type="component" value="Unassembled WGS sequence"/>
</dbReference>
<dbReference type="Pfam" id="PF06271">
    <property type="entry name" value="RDD"/>
    <property type="match status" value="1"/>
</dbReference>
<evidence type="ECO:0000313" key="7">
    <source>
        <dbReference type="EMBL" id="GAC84866.1"/>
    </source>
</evidence>
<evidence type="ECO:0000256" key="3">
    <source>
        <dbReference type="ARBA" id="ARBA00022989"/>
    </source>
</evidence>
<feature type="domain" description="RDD" evidence="6">
    <location>
        <begin position="66"/>
        <end position="193"/>
    </location>
</feature>
<proteinExistence type="predicted"/>
<evidence type="ECO:0000259" key="6">
    <source>
        <dbReference type="Pfam" id="PF06271"/>
    </source>
</evidence>